<protein>
    <recommendedName>
        <fullName evidence="4">NADH dehydrogenase subunit 6</fullName>
    </recommendedName>
</protein>
<keyword evidence="1" id="KW-0472">Membrane</keyword>
<reference evidence="3" key="1">
    <citation type="journal article" date="2019" name="Int. J. Syst. Evol. Microbiol.">
        <title>The Global Catalogue of Microorganisms (GCM) 10K type strain sequencing project: providing services to taxonomists for standard genome sequencing and annotation.</title>
        <authorList>
            <consortium name="The Broad Institute Genomics Platform"/>
            <consortium name="The Broad Institute Genome Sequencing Center for Infectious Disease"/>
            <person name="Wu L."/>
            <person name="Ma J."/>
        </authorList>
    </citation>
    <scope>NUCLEOTIDE SEQUENCE [LARGE SCALE GENOMIC DNA]</scope>
    <source>
        <strain evidence="3">JCM 18050</strain>
    </source>
</reference>
<evidence type="ECO:0000256" key="1">
    <source>
        <dbReference type="SAM" id="Phobius"/>
    </source>
</evidence>
<evidence type="ECO:0000313" key="3">
    <source>
        <dbReference type="Proteomes" id="UP001500171"/>
    </source>
</evidence>
<name>A0ABP9NA33_9GAMM</name>
<evidence type="ECO:0008006" key="4">
    <source>
        <dbReference type="Google" id="ProtNLM"/>
    </source>
</evidence>
<evidence type="ECO:0000313" key="2">
    <source>
        <dbReference type="EMBL" id="GAA5112949.1"/>
    </source>
</evidence>
<proteinExistence type="predicted"/>
<organism evidence="2 3">
    <name type="scientific">Orbus sasakiae</name>
    <dbReference type="NCBI Taxonomy" id="1078475"/>
    <lineage>
        <taxon>Bacteria</taxon>
        <taxon>Pseudomonadati</taxon>
        <taxon>Pseudomonadota</taxon>
        <taxon>Gammaproteobacteria</taxon>
        <taxon>Orbales</taxon>
        <taxon>Orbaceae</taxon>
        <taxon>Orbus</taxon>
    </lineage>
</organism>
<comment type="caution">
    <text evidence="2">The sequence shown here is derived from an EMBL/GenBank/DDBJ whole genome shotgun (WGS) entry which is preliminary data.</text>
</comment>
<gene>
    <name evidence="2" type="ORF">GCM10023211_20410</name>
</gene>
<keyword evidence="3" id="KW-1185">Reference proteome</keyword>
<feature type="transmembrane region" description="Helical" evidence="1">
    <location>
        <begin position="57"/>
        <end position="79"/>
    </location>
</feature>
<accession>A0ABP9NA33</accession>
<keyword evidence="1" id="KW-0812">Transmembrane</keyword>
<feature type="transmembrane region" description="Helical" evidence="1">
    <location>
        <begin position="9"/>
        <end position="28"/>
    </location>
</feature>
<keyword evidence="1" id="KW-1133">Transmembrane helix</keyword>
<sequence length="87" mass="10008">MKSLLEYQNILWVIVVGVVLIIFGFYLYTELSLYEQSGSSISMPKMFRLFYEMFGKYVTVLFVEAVGVIALISGIWQLVDKVKNKKA</sequence>
<dbReference type="Proteomes" id="UP001500171">
    <property type="component" value="Unassembled WGS sequence"/>
</dbReference>
<dbReference type="EMBL" id="BAABHY010000005">
    <property type="protein sequence ID" value="GAA5112949.1"/>
    <property type="molecule type" value="Genomic_DNA"/>
</dbReference>
<dbReference type="RefSeq" id="WP_345491840.1">
    <property type="nucleotide sequence ID" value="NZ_BAABHY010000005.1"/>
</dbReference>